<name>A0A368GW74_ANCCA</name>
<dbReference type="AlphaFoldDB" id="A0A368GW74"/>
<feature type="compositionally biased region" description="Low complexity" evidence="1">
    <location>
        <begin position="155"/>
        <end position="167"/>
    </location>
</feature>
<evidence type="ECO:0000256" key="1">
    <source>
        <dbReference type="SAM" id="MobiDB-lite"/>
    </source>
</evidence>
<feature type="region of interest" description="Disordered" evidence="1">
    <location>
        <begin position="1"/>
        <end position="39"/>
    </location>
</feature>
<dbReference type="Pfam" id="PF24983">
    <property type="entry name" value="DUF7774"/>
    <property type="match status" value="1"/>
</dbReference>
<dbReference type="PANTHER" id="PTHR38630:SF1">
    <property type="entry name" value="DEK_C DOMAIN-CONTAINING PROTEIN-RELATED"/>
    <property type="match status" value="1"/>
</dbReference>
<protein>
    <recommendedName>
        <fullName evidence="2">DUF7774 domain-containing protein</fullName>
    </recommendedName>
</protein>
<dbReference type="EMBL" id="JOJR01000066">
    <property type="protein sequence ID" value="RCN47227.1"/>
    <property type="molecule type" value="Genomic_DNA"/>
</dbReference>
<keyword evidence="4" id="KW-1185">Reference proteome</keyword>
<evidence type="ECO:0000259" key="2">
    <source>
        <dbReference type="Pfam" id="PF24983"/>
    </source>
</evidence>
<comment type="caution">
    <text evidence="3">The sequence shown here is derived from an EMBL/GenBank/DDBJ whole genome shotgun (WGS) entry which is preliminary data.</text>
</comment>
<dbReference type="InterPro" id="IPR056676">
    <property type="entry name" value="DUF7774"/>
</dbReference>
<organism evidence="3 4">
    <name type="scientific">Ancylostoma caninum</name>
    <name type="common">Dog hookworm</name>
    <dbReference type="NCBI Taxonomy" id="29170"/>
    <lineage>
        <taxon>Eukaryota</taxon>
        <taxon>Metazoa</taxon>
        <taxon>Ecdysozoa</taxon>
        <taxon>Nematoda</taxon>
        <taxon>Chromadorea</taxon>
        <taxon>Rhabditida</taxon>
        <taxon>Rhabditina</taxon>
        <taxon>Rhabditomorpha</taxon>
        <taxon>Strongyloidea</taxon>
        <taxon>Ancylostomatidae</taxon>
        <taxon>Ancylostomatinae</taxon>
        <taxon>Ancylostoma</taxon>
    </lineage>
</organism>
<evidence type="ECO:0000313" key="4">
    <source>
        <dbReference type="Proteomes" id="UP000252519"/>
    </source>
</evidence>
<proteinExistence type="predicted"/>
<dbReference type="Proteomes" id="UP000252519">
    <property type="component" value="Unassembled WGS sequence"/>
</dbReference>
<feature type="compositionally biased region" description="Basic and acidic residues" evidence="1">
    <location>
        <begin position="213"/>
        <end position="222"/>
    </location>
</feature>
<feature type="domain" description="DUF7774" evidence="2">
    <location>
        <begin position="317"/>
        <end position="403"/>
    </location>
</feature>
<dbReference type="OrthoDB" id="5858292at2759"/>
<feature type="compositionally biased region" description="Basic residues" evidence="1">
    <location>
        <begin position="137"/>
        <end position="149"/>
    </location>
</feature>
<feature type="region of interest" description="Disordered" evidence="1">
    <location>
        <begin position="135"/>
        <end position="222"/>
    </location>
</feature>
<evidence type="ECO:0000313" key="3">
    <source>
        <dbReference type="EMBL" id="RCN47227.1"/>
    </source>
</evidence>
<reference evidence="3 4" key="1">
    <citation type="submission" date="2014-10" db="EMBL/GenBank/DDBJ databases">
        <title>Draft genome of the hookworm Ancylostoma caninum.</title>
        <authorList>
            <person name="Mitreva M."/>
        </authorList>
    </citation>
    <scope>NUCLEOTIDE SEQUENCE [LARGE SCALE GENOMIC DNA]</scope>
    <source>
        <strain evidence="3 4">Baltimore</strain>
    </source>
</reference>
<gene>
    <name evidence="3" type="ORF">ANCCAN_06807</name>
</gene>
<dbReference type="PANTHER" id="PTHR38630">
    <property type="entry name" value="PROTEIN CBG12780"/>
    <property type="match status" value="1"/>
</dbReference>
<sequence>MNSQYKAYLAQNKKDKKNVEPVPAKAPTKKQKGLSQKRAEMRKKGIFVQADSNEFDYSIMEKPRTEMRPLKLKVHNKRMKWKHNLKKILHMKTKSSESSATSEGLNEVNNVYYFRSQMKAEQLLIVYLILQEAAEKPRKRKSRGSRKKSKEKDISSGNESSGTTSAETESKRSEKQLGSARSKGEQGKTKGPQPQSHAKNEKVAETKPPVLADVEKIPRKEARRSPCDVIASTCDVVASSFRESDPDQQRRRGTGYRWNRHTCEQLVDEVDDLSRGDICTTRRDIWETFQDVDLMKVLVDFNASNLVGVGADDRSSLEAAQKILKVAYREKAFEQTLTKEENEVLAKFFSGKIPYDANVLHTLDSVLDKTIDYFRTHRTNLDPETRELIEKRETLKAAMLQTMLSMPKFLPTGWVKQYEAYREEALKETTGINWARISLFYPQHRAFDDGAADIFGNFTRARRGHWLWGVIFGPRDSKTFEEVAKETQSQGFYLDTCIIEDAKNGVVTSEHTGEKGTVATSR</sequence>
<accession>A0A368GW74</accession>